<dbReference type="EMBL" id="CAGS01000356">
    <property type="protein sequence ID" value="CCF84911.1"/>
    <property type="molecule type" value="Genomic_DNA"/>
</dbReference>
<organism evidence="1 2">
    <name type="scientific">Nitrolancea hollandica Lb</name>
    <dbReference type="NCBI Taxonomy" id="1129897"/>
    <lineage>
        <taxon>Bacteria</taxon>
        <taxon>Pseudomonadati</taxon>
        <taxon>Thermomicrobiota</taxon>
        <taxon>Thermomicrobia</taxon>
        <taxon>Sphaerobacterales</taxon>
        <taxon>Sphaerobacterineae</taxon>
        <taxon>Sphaerobacteraceae</taxon>
        <taxon>Nitrolancea</taxon>
    </lineage>
</organism>
<protein>
    <submittedName>
        <fullName evidence="1">Uncharacterized protein</fullName>
    </submittedName>
</protein>
<name>I4EJP9_9BACT</name>
<evidence type="ECO:0000313" key="1">
    <source>
        <dbReference type="EMBL" id="CCF84911.1"/>
    </source>
</evidence>
<gene>
    <name evidence="1" type="ORF">NITHO_4190001</name>
</gene>
<reference evidence="1 2" key="1">
    <citation type="journal article" date="2012" name="ISME J.">
        <title>Nitrification expanded: discovery, physiology and genomics of a nitrite-oxidizing bacterium from the phylum Chloroflexi.</title>
        <authorList>
            <person name="Sorokin D.Y."/>
            <person name="Lucker S."/>
            <person name="Vejmelkova D."/>
            <person name="Kostrikina N.A."/>
            <person name="Kleerebezem R."/>
            <person name="Rijpstra W.I."/>
            <person name="Damste J.S."/>
            <person name="Le Paslier D."/>
            <person name="Muyzer G."/>
            <person name="Wagner M."/>
            <person name="van Loosdrecht M.C."/>
            <person name="Daims H."/>
        </authorList>
    </citation>
    <scope>NUCLEOTIDE SEQUENCE [LARGE SCALE GENOMIC DNA]</scope>
    <source>
        <strain evidence="2">none</strain>
    </source>
</reference>
<keyword evidence="2" id="KW-1185">Reference proteome</keyword>
<comment type="caution">
    <text evidence="1">The sequence shown here is derived from an EMBL/GenBank/DDBJ whole genome shotgun (WGS) entry which is preliminary data.</text>
</comment>
<dbReference type="AlphaFoldDB" id="I4EJP9"/>
<accession>I4EJP9</accession>
<dbReference type="Proteomes" id="UP000004221">
    <property type="component" value="Unassembled WGS sequence"/>
</dbReference>
<proteinExistence type="predicted"/>
<sequence>MPYPYGLVGMALDYRLRYYLAVTEPDQLVAWQGAHLFGAILDPHLRFRLKRLYGVLDEERRFRLSPDLARAFFIGRRTRRKRQVDDDEPPAGLELLLPHLQPVGRRLDRVSEELLNRYGIVLALFEQLFRAGTSVAGRSPLFVPTPKTTLASLLAIAHESWIDDLCALSWAFYDHCGDLLNCREFVLNPTFDGSGDIGGADADLILDGCLIDIKATIKPRVDSEWLYQLLGYTLLDYGDSHHITAVGIYLARQHVLLRWPLHELLAVMSNGQAPSLVELRSRFEPLVRQDLQGPEQGISK</sequence>
<evidence type="ECO:0000313" key="2">
    <source>
        <dbReference type="Proteomes" id="UP000004221"/>
    </source>
</evidence>